<dbReference type="RefSeq" id="WP_155239739.1">
    <property type="nucleotide sequence ID" value="NZ_AP017900.1"/>
</dbReference>
<reference evidence="1 2" key="1">
    <citation type="submission" date="2016-10" db="EMBL/GenBank/DDBJ databases">
        <title>Genome sequence of Nocardia seriolae strain EM150506, isolated from Anguila japonica.</title>
        <authorList>
            <person name="Han H.-J."/>
        </authorList>
    </citation>
    <scope>NUCLEOTIDE SEQUENCE [LARGE SCALE GENOMIC DNA]</scope>
    <source>
        <strain evidence="1 2">EM150506</strain>
    </source>
</reference>
<sequence>MQCRRVIEYGFVVVHTSLTAARLSVSDSRFARGAGELVFAPPMRYRP</sequence>
<dbReference type="GeneID" id="93376385"/>
<dbReference type="EMBL" id="CP017839">
    <property type="protein sequence ID" value="APA99920.1"/>
    <property type="molecule type" value="Genomic_DNA"/>
</dbReference>
<dbReference type="Proteomes" id="UP000180166">
    <property type="component" value="Chromosome"/>
</dbReference>
<dbReference type="KEGG" id="nsr:NS506_05884"/>
<evidence type="ECO:0000313" key="2">
    <source>
        <dbReference type="Proteomes" id="UP000180166"/>
    </source>
</evidence>
<organism evidence="1 2">
    <name type="scientific">Nocardia seriolae</name>
    <dbReference type="NCBI Taxonomy" id="37332"/>
    <lineage>
        <taxon>Bacteria</taxon>
        <taxon>Bacillati</taxon>
        <taxon>Actinomycetota</taxon>
        <taxon>Actinomycetes</taxon>
        <taxon>Mycobacteriales</taxon>
        <taxon>Nocardiaceae</taxon>
        <taxon>Nocardia</taxon>
    </lineage>
</organism>
<proteinExistence type="predicted"/>
<protein>
    <submittedName>
        <fullName evidence="1">Uncharacterized protein</fullName>
    </submittedName>
</protein>
<gene>
    <name evidence="1" type="ORF">NS506_05884</name>
</gene>
<name>A0ABC8B101_9NOCA</name>
<accession>A0ABC8B101</accession>
<dbReference type="AlphaFoldDB" id="A0ABC8B101"/>
<evidence type="ECO:0000313" key="1">
    <source>
        <dbReference type="EMBL" id="APA99920.1"/>
    </source>
</evidence>